<keyword evidence="8 14" id="KW-0472">Membrane</keyword>
<evidence type="ECO:0000256" key="11">
    <source>
        <dbReference type="ARBA" id="ARBA00023214"/>
    </source>
</evidence>
<dbReference type="GO" id="GO:0034707">
    <property type="term" value="C:chloride channel complex"/>
    <property type="evidence" value="ECO:0007669"/>
    <property type="project" value="UniProtKB-KW"/>
</dbReference>
<evidence type="ECO:0000256" key="8">
    <source>
        <dbReference type="ARBA" id="ARBA00023136"/>
    </source>
</evidence>
<evidence type="ECO:0000256" key="7">
    <source>
        <dbReference type="ARBA" id="ARBA00023065"/>
    </source>
</evidence>
<feature type="transmembrane region" description="Helical" evidence="14">
    <location>
        <begin position="84"/>
        <end position="106"/>
    </location>
</feature>
<keyword evidence="7" id="KW-0406">Ion transport</keyword>
<feature type="transmembrane region" description="Helical" evidence="14">
    <location>
        <begin position="251"/>
        <end position="276"/>
    </location>
</feature>
<evidence type="ECO:0000256" key="3">
    <source>
        <dbReference type="ARBA" id="ARBA00022448"/>
    </source>
</evidence>
<proteinExistence type="inferred from homology"/>
<dbReference type="GO" id="GO:0005886">
    <property type="term" value="C:plasma membrane"/>
    <property type="evidence" value="ECO:0007669"/>
    <property type="project" value="UniProtKB-SubCell"/>
</dbReference>
<keyword evidence="11" id="KW-0868">Chloride</keyword>
<keyword evidence="4" id="KW-1003">Cell membrane</keyword>
<keyword evidence="10" id="KW-0325">Glycoprotein</keyword>
<sequence>PFPDVLSSMRDGLQSGRDAKSSFEYQIRNGTNTANDFITSGENFDAIRLSAGTVILLLPLIISLLGLFSVLCRCGCGSMCMSMIFMYLSLLYYLLAAVFLTPAVLITDVCSSAQTIMVGELSQFPDVFNKNLSNYTSDYLPEYLDTNLTRIAEYFITCSGPAPLFITGLADAVSDKMADQANVTGKINDFENSNNMHFVPRIHTFVDGVTDALLDIHPVLVEVQDFIKCESITPMLTQGQDLLCSSARNGLMVFGFSLLLLAILMTLGTCCGILGFKRLQRQNRVQDGGSEESGEGGELPLPPGAIPLMRPGVTAGATRAP</sequence>
<feature type="non-terminal residue" evidence="15">
    <location>
        <position position="1"/>
    </location>
</feature>
<evidence type="ECO:0000256" key="5">
    <source>
        <dbReference type="ARBA" id="ARBA00022692"/>
    </source>
</evidence>
<comment type="similarity">
    <text evidence="2">Belongs to the tweety family.</text>
</comment>
<evidence type="ECO:0000256" key="13">
    <source>
        <dbReference type="SAM" id="MobiDB-lite"/>
    </source>
</evidence>
<dbReference type="GO" id="GO:0072320">
    <property type="term" value="F:volume-sensitive chloride channel activity"/>
    <property type="evidence" value="ECO:0007669"/>
    <property type="project" value="TreeGrafter"/>
</dbReference>
<evidence type="ECO:0000256" key="12">
    <source>
        <dbReference type="ARBA" id="ARBA00023303"/>
    </source>
</evidence>
<dbReference type="EMBL" id="HACM01003370">
    <property type="protein sequence ID" value="CRZ03812.1"/>
    <property type="molecule type" value="Transcribed_RNA"/>
</dbReference>
<keyword evidence="6 14" id="KW-1133">Transmembrane helix</keyword>
<evidence type="ECO:0000256" key="10">
    <source>
        <dbReference type="ARBA" id="ARBA00023180"/>
    </source>
</evidence>
<evidence type="ECO:0000256" key="4">
    <source>
        <dbReference type="ARBA" id="ARBA00022475"/>
    </source>
</evidence>
<comment type="subcellular location">
    <subcellularLocation>
        <location evidence="1">Cell membrane</location>
        <topology evidence="1">Multi-pass membrane protein</topology>
    </subcellularLocation>
</comment>
<reference evidence="15" key="1">
    <citation type="submission" date="2015-04" db="EMBL/GenBank/DDBJ databases">
        <title>The genome sequence of the plant pathogenic Rhizarian Plasmodiophora brassicae reveals insights in its biotrophic life cycle and the origin of chitin synthesis.</title>
        <authorList>
            <person name="Schwelm A."/>
            <person name="Fogelqvist J."/>
            <person name="Knaust A."/>
            <person name="Julke S."/>
            <person name="Lilja T."/>
            <person name="Dhandapani V."/>
            <person name="Bonilla-Rosso G."/>
            <person name="Karlsson M."/>
            <person name="Shevchenko A."/>
            <person name="Choi S.R."/>
            <person name="Kim H.G."/>
            <person name="Park J.Y."/>
            <person name="Lim Y.P."/>
            <person name="Ludwig-Muller J."/>
            <person name="Dixelius C."/>
        </authorList>
    </citation>
    <scope>NUCLEOTIDE SEQUENCE</scope>
    <source>
        <tissue evidence="15">Potato root galls</tissue>
    </source>
</reference>
<feature type="transmembrane region" description="Helical" evidence="14">
    <location>
        <begin position="49"/>
        <end position="72"/>
    </location>
</feature>
<dbReference type="AlphaFoldDB" id="A0A0H5QQD3"/>
<evidence type="ECO:0000256" key="6">
    <source>
        <dbReference type="ARBA" id="ARBA00022989"/>
    </source>
</evidence>
<organism evidence="15">
    <name type="scientific">Spongospora subterranea</name>
    <dbReference type="NCBI Taxonomy" id="70186"/>
    <lineage>
        <taxon>Eukaryota</taxon>
        <taxon>Sar</taxon>
        <taxon>Rhizaria</taxon>
        <taxon>Endomyxa</taxon>
        <taxon>Phytomyxea</taxon>
        <taxon>Plasmodiophorida</taxon>
        <taxon>Plasmodiophoridae</taxon>
        <taxon>Spongospora</taxon>
    </lineage>
</organism>
<accession>A0A0H5QQD3</accession>
<evidence type="ECO:0000313" key="15">
    <source>
        <dbReference type="EMBL" id="CRZ03812.1"/>
    </source>
</evidence>
<keyword evidence="3" id="KW-0813">Transport</keyword>
<feature type="region of interest" description="Disordered" evidence="13">
    <location>
        <begin position="285"/>
        <end position="321"/>
    </location>
</feature>
<keyword evidence="12" id="KW-0407">Ion channel</keyword>
<dbReference type="PANTHER" id="PTHR12424">
    <property type="entry name" value="TWEETY-RELATED"/>
    <property type="match status" value="1"/>
</dbReference>
<keyword evidence="9" id="KW-0869">Chloride channel</keyword>
<evidence type="ECO:0000256" key="1">
    <source>
        <dbReference type="ARBA" id="ARBA00004651"/>
    </source>
</evidence>
<feature type="non-terminal residue" evidence="15">
    <location>
        <position position="321"/>
    </location>
</feature>
<evidence type="ECO:0000256" key="14">
    <source>
        <dbReference type="SAM" id="Phobius"/>
    </source>
</evidence>
<evidence type="ECO:0000256" key="9">
    <source>
        <dbReference type="ARBA" id="ARBA00023173"/>
    </source>
</evidence>
<dbReference type="GO" id="GO:0005229">
    <property type="term" value="F:intracellularly calcium-gated chloride channel activity"/>
    <property type="evidence" value="ECO:0007669"/>
    <property type="project" value="TreeGrafter"/>
</dbReference>
<keyword evidence="5 14" id="KW-0812">Transmembrane</keyword>
<dbReference type="PANTHER" id="PTHR12424:SF8">
    <property type="entry name" value="PROTEIN TWEETY"/>
    <property type="match status" value="1"/>
</dbReference>
<dbReference type="InterPro" id="IPR006990">
    <property type="entry name" value="Tweety"/>
</dbReference>
<protein>
    <submittedName>
        <fullName evidence="15">Uncharacterized protein</fullName>
    </submittedName>
</protein>
<evidence type="ECO:0000256" key="2">
    <source>
        <dbReference type="ARBA" id="ARBA00009849"/>
    </source>
</evidence>
<name>A0A0H5QQD3_9EUKA</name>